<reference evidence="11" key="1">
    <citation type="submission" date="2016-01" db="EMBL/GenBank/DDBJ databases">
        <authorList>
            <person name="Mitreva M."/>
            <person name="Pepin K.H."/>
            <person name="Mihindukulasuriya K.A."/>
            <person name="Fulton R."/>
            <person name="Fronick C."/>
            <person name="O'Laughlin M."/>
            <person name="Miner T."/>
            <person name="Herter B."/>
            <person name="Rosa B.A."/>
            <person name="Cordes M."/>
            <person name="Tomlinson C."/>
            <person name="Wollam A."/>
            <person name="Palsikar V.B."/>
            <person name="Mardis E.R."/>
            <person name="Wilson R.K."/>
        </authorList>
    </citation>
    <scope>NUCLEOTIDE SEQUENCE [LARGE SCALE GENOMIC DNA]</scope>
    <source>
        <strain evidence="11">DNF00729</strain>
    </source>
</reference>
<dbReference type="Gene3D" id="3.30.160.810">
    <property type="match status" value="1"/>
</dbReference>
<dbReference type="PANTHER" id="PTHR11229:SF16">
    <property type="entry name" value="LARGE RIBOSOMAL SUBUNIT PROTEIN UL3C"/>
    <property type="match status" value="1"/>
</dbReference>
<dbReference type="Proteomes" id="UP000070442">
    <property type="component" value="Unassembled WGS sequence"/>
</dbReference>
<comment type="function">
    <text evidence="7 9">One of the primary rRNA binding proteins, it binds directly near the 3'-end of the 23S rRNA, where it nucleates assembly of the 50S subunit.</text>
</comment>
<dbReference type="InterPro" id="IPR019927">
    <property type="entry name" value="Ribosomal_uL3_bac/org-type"/>
</dbReference>
<dbReference type="InterPro" id="IPR009000">
    <property type="entry name" value="Transl_B-barrel_sf"/>
</dbReference>
<dbReference type="PROSITE" id="PS00474">
    <property type="entry name" value="RIBOSOMAL_L3"/>
    <property type="match status" value="1"/>
</dbReference>
<accession>A0A134ACB5</accession>
<keyword evidence="2 7" id="KW-0699">rRNA-binding</keyword>
<dbReference type="PATRIC" id="fig|755172.3.peg.1418"/>
<proteinExistence type="inferred from homology"/>
<organism evidence="10 11">
    <name type="scientific">Aedoeadaptatus coxii</name>
    <dbReference type="NCBI Taxonomy" id="755172"/>
    <lineage>
        <taxon>Bacteria</taxon>
        <taxon>Bacillati</taxon>
        <taxon>Bacillota</taxon>
        <taxon>Tissierellia</taxon>
        <taxon>Tissierellales</taxon>
        <taxon>Peptoniphilaceae</taxon>
        <taxon>Aedoeadaptatus</taxon>
    </lineage>
</organism>
<dbReference type="GO" id="GO:0019843">
    <property type="term" value="F:rRNA binding"/>
    <property type="evidence" value="ECO:0007669"/>
    <property type="project" value="UniProtKB-UniRule"/>
</dbReference>
<dbReference type="GO" id="GO:0006412">
    <property type="term" value="P:translation"/>
    <property type="evidence" value="ECO:0007669"/>
    <property type="project" value="UniProtKB-UniRule"/>
</dbReference>
<dbReference type="PANTHER" id="PTHR11229">
    <property type="entry name" value="50S RIBOSOMAL PROTEIN L3"/>
    <property type="match status" value="1"/>
</dbReference>
<comment type="caution">
    <text evidence="10">The sequence shown here is derived from an EMBL/GenBank/DDBJ whole genome shotgun (WGS) entry which is preliminary data.</text>
</comment>
<keyword evidence="3 7" id="KW-0694">RNA-binding</keyword>
<dbReference type="FunFam" id="3.30.160.810:FF:000001">
    <property type="entry name" value="50S ribosomal protein L3"/>
    <property type="match status" value="1"/>
</dbReference>
<comment type="subunit">
    <text evidence="7 9">Part of the 50S ribosomal subunit. Forms a cluster with proteins L14 and L19.</text>
</comment>
<sequence>MKYALGKKVGMTQIFTEEGAQVPVTVIAVEPQVVVQRKTVEIDGYNAIQVATGAVKEKRVNKPLKGHYDKAGVAFKKVLREFPLAEGEEYNVGDELKVDIFEVGDKVDVTGTSKGKGTAGLIKRHNFGRGRETHGSKFHRMPGGMGAASFPGRVWKGHRMMGRMGNERVTVQNLEIVRVDAENNFLLVKGAVPGPKNGLVRVRATVKNSK</sequence>
<dbReference type="GO" id="GO:0022625">
    <property type="term" value="C:cytosolic large ribosomal subunit"/>
    <property type="evidence" value="ECO:0007669"/>
    <property type="project" value="TreeGrafter"/>
</dbReference>
<dbReference type="HAMAP" id="MF_01325_B">
    <property type="entry name" value="Ribosomal_uL3_B"/>
    <property type="match status" value="1"/>
</dbReference>
<dbReference type="FunFam" id="2.40.30.10:FF:000004">
    <property type="entry name" value="50S ribosomal protein L3"/>
    <property type="match status" value="1"/>
</dbReference>
<dbReference type="Gene3D" id="2.40.30.10">
    <property type="entry name" value="Translation factors"/>
    <property type="match status" value="1"/>
</dbReference>
<dbReference type="SUPFAM" id="SSF50447">
    <property type="entry name" value="Translation proteins"/>
    <property type="match status" value="1"/>
</dbReference>
<comment type="similarity">
    <text evidence="1 7 8">Belongs to the universal ribosomal protein uL3 family.</text>
</comment>
<evidence type="ECO:0000256" key="6">
    <source>
        <dbReference type="ARBA" id="ARBA00035243"/>
    </source>
</evidence>
<evidence type="ECO:0000313" key="10">
    <source>
        <dbReference type="EMBL" id="KXB65361.1"/>
    </source>
</evidence>
<evidence type="ECO:0000256" key="9">
    <source>
        <dbReference type="RuleBase" id="RU003906"/>
    </source>
</evidence>
<dbReference type="AlphaFoldDB" id="A0A134ACB5"/>
<evidence type="ECO:0000256" key="5">
    <source>
        <dbReference type="ARBA" id="ARBA00023274"/>
    </source>
</evidence>
<evidence type="ECO:0000256" key="2">
    <source>
        <dbReference type="ARBA" id="ARBA00022730"/>
    </source>
</evidence>
<dbReference type="InterPro" id="IPR000597">
    <property type="entry name" value="Ribosomal_uL3"/>
</dbReference>
<dbReference type="GO" id="GO:0003735">
    <property type="term" value="F:structural constituent of ribosome"/>
    <property type="evidence" value="ECO:0007669"/>
    <property type="project" value="UniProtKB-UniRule"/>
</dbReference>
<dbReference type="Pfam" id="PF00297">
    <property type="entry name" value="Ribosomal_L3"/>
    <property type="match status" value="1"/>
</dbReference>
<dbReference type="STRING" id="755172.HMPREF1863_01457"/>
<protein>
    <recommendedName>
        <fullName evidence="6 7">Large ribosomal subunit protein uL3</fullName>
    </recommendedName>
</protein>
<evidence type="ECO:0000313" key="11">
    <source>
        <dbReference type="Proteomes" id="UP000070442"/>
    </source>
</evidence>
<evidence type="ECO:0000256" key="3">
    <source>
        <dbReference type="ARBA" id="ARBA00022884"/>
    </source>
</evidence>
<evidence type="ECO:0000256" key="4">
    <source>
        <dbReference type="ARBA" id="ARBA00022980"/>
    </source>
</evidence>
<name>A0A134ACB5_9FIRM</name>
<dbReference type="InterPro" id="IPR019926">
    <property type="entry name" value="Ribosomal_uL3_CS"/>
</dbReference>
<dbReference type="RefSeq" id="WP_068368939.1">
    <property type="nucleotide sequence ID" value="NZ_CAMQER010000023.1"/>
</dbReference>
<keyword evidence="11" id="KW-1185">Reference proteome</keyword>
<evidence type="ECO:0000256" key="8">
    <source>
        <dbReference type="RuleBase" id="RU003905"/>
    </source>
</evidence>
<dbReference type="OrthoDB" id="9806135at2"/>
<dbReference type="EMBL" id="LSDG01000043">
    <property type="protein sequence ID" value="KXB65361.1"/>
    <property type="molecule type" value="Genomic_DNA"/>
</dbReference>
<keyword evidence="5 7" id="KW-0687">Ribonucleoprotein</keyword>
<gene>
    <name evidence="7" type="primary">rplC</name>
    <name evidence="10" type="ORF">HMPREF1863_01457</name>
</gene>
<keyword evidence="4 7" id="KW-0689">Ribosomal protein</keyword>
<dbReference type="NCBIfam" id="TIGR03625">
    <property type="entry name" value="L3_bact"/>
    <property type="match status" value="1"/>
</dbReference>
<evidence type="ECO:0000256" key="7">
    <source>
        <dbReference type="HAMAP-Rule" id="MF_01325"/>
    </source>
</evidence>
<evidence type="ECO:0000256" key="1">
    <source>
        <dbReference type="ARBA" id="ARBA00006540"/>
    </source>
</evidence>